<evidence type="ECO:0000256" key="5">
    <source>
        <dbReference type="ARBA" id="ARBA00022840"/>
    </source>
</evidence>
<dbReference type="GO" id="GO:0140358">
    <property type="term" value="F:P-type transmembrane transporter activity"/>
    <property type="evidence" value="ECO:0007669"/>
    <property type="project" value="InterPro"/>
</dbReference>
<keyword evidence="4" id="KW-0547">Nucleotide-binding</keyword>
<dbReference type="PANTHER" id="PTHR45630:SF8">
    <property type="entry name" value="CATION-TRANSPORTING ATPASE"/>
    <property type="match status" value="1"/>
</dbReference>
<proteinExistence type="predicted"/>
<keyword evidence="5" id="KW-0067">ATP-binding</keyword>
<dbReference type="GO" id="GO:0019829">
    <property type="term" value="F:ATPase-coupled monoatomic cation transmembrane transporter activity"/>
    <property type="evidence" value="ECO:0007669"/>
    <property type="project" value="TreeGrafter"/>
</dbReference>
<comment type="subcellular location">
    <subcellularLocation>
        <location evidence="1">Membrane</location>
        <topology evidence="1">Multi-pass membrane protein</topology>
    </subcellularLocation>
</comment>
<dbReference type="GO" id="GO:0006874">
    <property type="term" value="P:intracellular calcium ion homeostasis"/>
    <property type="evidence" value="ECO:0007669"/>
    <property type="project" value="TreeGrafter"/>
</dbReference>
<keyword evidence="9" id="KW-1185">Reference proteome</keyword>
<comment type="caution">
    <text evidence="8">The sequence shown here is derived from an EMBL/GenBank/DDBJ whole genome shotgun (WGS) entry which is preliminary data.</text>
</comment>
<reference evidence="8" key="1">
    <citation type="submission" date="2019-07" db="EMBL/GenBank/DDBJ databases">
        <title>Annotation for the trematode Paragonimus miyazaki's.</title>
        <authorList>
            <person name="Choi Y.-J."/>
        </authorList>
    </citation>
    <scope>NUCLEOTIDE SEQUENCE</scope>
    <source>
        <strain evidence="8">Japan</strain>
    </source>
</reference>
<protein>
    <submittedName>
        <fullName evidence="8">Uncharacterized protein</fullName>
    </submittedName>
</protein>
<keyword evidence="3" id="KW-0479">Metal-binding</keyword>
<dbReference type="GO" id="GO:0015203">
    <property type="term" value="F:polyamine transmembrane transporter activity"/>
    <property type="evidence" value="ECO:0007669"/>
    <property type="project" value="TreeGrafter"/>
</dbReference>
<dbReference type="AlphaFoldDB" id="A0A8S9YQL1"/>
<dbReference type="InterPro" id="IPR023298">
    <property type="entry name" value="ATPase_P-typ_TM_dom_sf"/>
</dbReference>
<dbReference type="GO" id="GO:0005524">
    <property type="term" value="F:ATP binding"/>
    <property type="evidence" value="ECO:0007669"/>
    <property type="project" value="UniProtKB-KW"/>
</dbReference>
<dbReference type="OrthoDB" id="48943at2759"/>
<evidence type="ECO:0000256" key="2">
    <source>
        <dbReference type="ARBA" id="ARBA00022553"/>
    </source>
</evidence>
<evidence type="ECO:0000256" key="7">
    <source>
        <dbReference type="ARBA" id="ARBA00022967"/>
    </source>
</evidence>
<gene>
    <name evidence="8" type="ORF">EG68_07244</name>
</gene>
<dbReference type="GO" id="GO:0016020">
    <property type="term" value="C:membrane"/>
    <property type="evidence" value="ECO:0007669"/>
    <property type="project" value="UniProtKB-SubCell"/>
</dbReference>
<dbReference type="PANTHER" id="PTHR45630">
    <property type="entry name" value="CATION-TRANSPORTING ATPASE-RELATED"/>
    <property type="match status" value="1"/>
</dbReference>
<accession>A0A8S9YQL1</accession>
<evidence type="ECO:0000313" key="9">
    <source>
        <dbReference type="Proteomes" id="UP000822476"/>
    </source>
</evidence>
<evidence type="ECO:0000256" key="1">
    <source>
        <dbReference type="ARBA" id="ARBA00004141"/>
    </source>
</evidence>
<evidence type="ECO:0000256" key="6">
    <source>
        <dbReference type="ARBA" id="ARBA00022842"/>
    </source>
</evidence>
<evidence type="ECO:0000313" key="8">
    <source>
        <dbReference type="EMBL" id="KAF7255290.1"/>
    </source>
</evidence>
<dbReference type="InterPro" id="IPR006544">
    <property type="entry name" value="P-type_TPase_V"/>
</dbReference>
<keyword evidence="2" id="KW-0597">Phosphoprotein</keyword>
<dbReference type="Proteomes" id="UP000822476">
    <property type="component" value="Unassembled WGS sequence"/>
</dbReference>
<name>A0A8S9YQL1_9TREM</name>
<evidence type="ECO:0000256" key="4">
    <source>
        <dbReference type="ARBA" id="ARBA00022741"/>
    </source>
</evidence>
<dbReference type="EMBL" id="JTDE01004110">
    <property type="protein sequence ID" value="KAF7255290.1"/>
    <property type="molecule type" value="Genomic_DNA"/>
</dbReference>
<evidence type="ECO:0000256" key="3">
    <source>
        <dbReference type="ARBA" id="ARBA00022723"/>
    </source>
</evidence>
<dbReference type="SUPFAM" id="SSF81665">
    <property type="entry name" value="Calcium ATPase, transmembrane domain M"/>
    <property type="match status" value="1"/>
</dbReference>
<keyword evidence="6" id="KW-0460">Magnesium</keyword>
<dbReference type="GO" id="GO:0046872">
    <property type="term" value="F:metal ion binding"/>
    <property type="evidence" value="ECO:0007669"/>
    <property type="project" value="UniProtKB-KW"/>
</dbReference>
<organism evidence="8 9">
    <name type="scientific">Paragonimus skrjabini miyazakii</name>
    <dbReference type="NCBI Taxonomy" id="59628"/>
    <lineage>
        <taxon>Eukaryota</taxon>
        <taxon>Metazoa</taxon>
        <taxon>Spiralia</taxon>
        <taxon>Lophotrochozoa</taxon>
        <taxon>Platyhelminthes</taxon>
        <taxon>Trematoda</taxon>
        <taxon>Digenea</taxon>
        <taxon>Plagiorchiida</taxon>
        <taxon>Troglotremata</taxon>
        <taxon>Troglotrematidae</taxon>
        <taxon>Paragonimus</taxon>
    </lineage>
</organism>
<sequence length="162" mass="18167">MCLDFRVEVNYVSSLLHSRAILHRSGVETQQIISRTLDLITIVVPPDFPVTVTIALIFAQRGLQNHDIYCINPSAINVCGVINVACFDKEFFEEISEDHYTFKMAVSAIARSDIKVSVTIITPDSTIGPDVSHTHYRCVYHVMCQAMRIETLTNFHTLSGAH</sequence>
<keyword evidence="7" id="KW-1278">Translocase</keyword>